<keyword evidence="3" id="KW-0472">Membrane</keyword>
<feature type="domain" description="Apple" evidence="4">
    <location>
        <begin position="28"/>
        <end position="108"/>
    </location>
</feature>
<dbReference type="Proteomes" id="UP000694845">
    <property type="component" value="Unplaced"/>
</dbReference>
<dbReference type="GO" id="GO:0008745">
    <property type="term" value="F:N-acetylmuramoyl-L-alanine amidase activity"/>
    <property type="evidence" value="ECO:0007669"/>
    <property type="project" value="InterPro"/>
</dbReference>
<dbReference type="InterPro" id="IPR006619">
    <property type="entry name" value="PGRP_domain_met/bac"/>
</dbReference>
<dbReference type="KEGG" id="aplc:110982254"/>
<dbReference type="GeneID" id="110982254"/>
<dbReference type="PANTHER" id="PTHR11022:SF41">
    <property type="entry name" value="PEPTIDOGLYCAN-RECOGNITION PROTEIN LC-RELATED"/>
    <property type="match status" value="1"/>
</dbReference>
<dbReference type="OrthoDB" id="10001926at2759"/>
<sequence>MAKLTSGFEIFGLVLFFGMVIFVFGHQCNPLPKTMYAAENRTLQGYTFARRPVRSRVICGRDCSIDKRCKSFNFNDCSKICELNLATRQEHPKVFNATLGSVYFDGDEDTLLYSLADKAYACAGLTLVERCEWGARKPRFPKAMPDTPDHCIVHHTAGHSTGSGQCYAQDTCSAMMRSFQNYDVDTNGWNDIGYNFVIGGDERVYVGRGWNVIGAHAGPSYNHRAIGIAVIGNYKNVLPNSTVLDVLQRLMACGVESGNLSPSYFLRGHRDVRNTTCPGDLLHAKIKTWSHY</sequence>
<reference evidence="6" key="1">
    <citation type="submission" date="2025-08" db="UniProtKB">
        <authorList>
            <consortium name="RefSeq"/>
        </authorList>
    </citation>
    <scope>IDENTIFICATION</scope>
</reference>
<dbReference type="Pfam" id="PF00024">
    <property type="entry name" value="PAN_1"/>
    <property type="match status" value="1"/>
</dbReference>
<dbReference type="InterPro" id="IPR015510">
    <property type="entry name" value="PGRP"/>
</dbReference>
<dbReference type="SUPFAM" id="SSF55846">
    <property type="entry name" value="N-acetylmuramoyl-L-alanine amidase-like"/>
    <property type="match status" value="1"/>
</dbReference>
<dbReference type="AlphaFoldDB" id="A0A8B7YYB1"/>
<dbReference type="SUPFAM" id="SSF57414">
    <property type="entry name" value="Hairpin loop containing domain-like"/>
    <property type="match status" value="1"/>
</dbReference>
<gene>
    <name evidence="6" type="primary">LOC110982254</name>
</gene>
<keyword evidence="5" id="KW-1185">Reference proteome</keyword>
<keyword evidence="3" id="KW-1133">Transmembrane helix</keyword>
<accession>A0A8B7YYB1</accession>
<dbReference type="PROSITE" id="PS50948">
    <property type="entry name" value="PAN"/>
    <property type="match status" value="1"/>
</dbReference>
<dbReference type="GO" id="GO:0002376">
    <property type="term" value="P:immune system process"/>
    <property type="evidence" value="ECO:0007669"/>
    <property type="project" value="UniProtKB-KW"/>
</dbReference>
<name>A0A8B7YYB1_ACAPL</name>
<proteinExistence type="inferred from homology"/>
<dbReference type="InterPro" id="IPR036505">
    <property type="entry name" value="Amidase/PGRP_sf"/>
</dbReference>
<dbReference type="GO" id="GO:0008270">
    <property type="term" value="F:zinc ion binding"/>
    <property type="evidence" value="ECO:0007669"/>
    <property type="project" value="InterPro"/>
</dbReference>
<dbReference type="PANTHER" id="PTHR11022">
    <property type="entry name" value="PEPTIDOGLYCAN RECOGNITION PROTEIN"/>
    <property type="match status" value="1"/>
</dbReference>
<dbReference type="RefSeq" id="XP_022096241.1">
    <property type="nucleotide sequence ID" value="XM_022240549.1"/>
</dbReference>
<evidence type="ECO:0000259" key="4">
    <source>
        <dbReference type="PROSITE" id="PS50948"/>
    </source>
</evidence>
<keyword evidence="2" id="KW-0391">Immunity</keyword>
<dbReference type="Pfam" id="PF01510">
    <property type="entry name" value="Amidase_2"/>
    <property type="match status" value="1"/>
</dbReference>
<evidence type="ECO:0000256" key="3">
    <source>
        <dbReference type="SAM" id="Phobius"/>
    </source>
</evidence>
<dbReference type="FunFam" id="3.40.80.10:FF:000001">
    <property type="entry name" value="Peptidoglycan recognition protein 1"/>
    <property type="match status" value="1"/>
</dbReference>
<evidence type="ECO:0000313" key="5">
    <source>
        <dbReference type="Proteomes" id="UP000694845"/>
    </source>
</evidence>
<evidence type="ECO:0000256" key="2">
    <source>
        <dbReference type="ARBA" id="ARBA00022859"/>
    </source>
</evidence>
<organism evidence="5 6">
    <name type="scientific">Acanthaster planci</name>
    <name type="common">Crown-of-thorns starfish</name>
    <dbReference type="NCBI Taxonomy" id="133434"/>
    <lineage>
        <taxon>Eukaryota</taxon>
        <taxon>Metazoa</taxon>
        <taxon>Echinodermata</taxon>
        <taxon>Eleutherozoa</taxon>
        <taxon>Asterozoa</taxon>
        <taxon>Asteroidea</taxon>
        <taxon>Valvatacea</taxon>
        <taxon>Valvatida</taxon>
        <taxon>Acanthasteridae</taxon>
        <taxon>Acanthaster</taxon>
    </lineage>
</organism>
<dbReference type="SMART" id="SM00701">
    <property type="entry name" value="PGRP"/>
    <property type="match status" value="1"/>
</dbReference>
<comment type="similarity">
    <text evidence="1">Belongs to the N-acetylmuramoyl-L-alanine amidase 2 family.</text>
</comment>
<protein>
    <submittedName>
        <fullName evidence="6">Peptidoglycan-recognition protein SC2-like</fullName>
    </submittedName>
</protein>
<dbReference type="SMART" id="SM00644">
    <property type="entry name" value="Ami_2"/>
    <property type="match status" value="1"/>
</dbReference>
<evidence type="ECO:0000313" key="6">
    <source>
        <dbReference type="RefSeq" id="XP_022096241.1"/>
    </source>
</evidence>
<evidence type="ECO:0000256" key="1">
    <source>
        <dbReference type="ARBA" id="ARBA00007553"/>
    </source>
</evidence>
<dbReference type="InterPro" id="IPR002502">
    <property type="entry name" value="Amidase_domain"/>
</dbReference>
<dbReference type="Gene3D" id="3.40.80.10">
    <property type="entry name" value="Peptidoglycan recognition protein-like"/>
    <property type="match status" value="1"/>
</dbReference>
<feature type="transmembrane region" description="Helical" evidence="3">
    <location>
        <begin position="7"/>
        <end position="25"/>
    </location>
</feature>
<dbReference type="CDD" id="cd06583">
    <property type="entry name" value="PGRP"/>
    <property type="match status" value="1"/>
</dbReference>
<dbReference type="GO" id="GO:0009253">
    <property type="term" value="P:peptidoglycan catabolic process"/>
    <property type="evidence" value="ECO:0007669"/>
    <property type="project" value="InterPro"/>
</dbReference>
<dbReference type="InterPro" id="IPR003609">
    <property type="entry name" value="Pan_app"/>
</dbReference>
<keyword evidence="3" id="KW-0812">Transmembrane</keyword>